<name>A0ABR4QIG4_9CEST</name>
<keyword evidence="3" id="KW-1185">Reference proteome</keyword>
<protein>
    <submittedName>
        <fullName evidence="2">Uncharacterized protein</fullName>
    </submittedName>
</protein>
<accession>A0ABR4QIG4</accession>
<evidence type="ECO:0000313" key="2">
    <source>
        <dbReference type="EMBL" id="KAL5109395.1"/>
    </source>
</evidence>
<comment type="caution">
    <text evidence="2">The sequence shown here is derived from an EMBL/GenBank/DDBJ whole genome shotgun (WGS) entry which is preliminary data.</text>
</comment>
<gene>
    <name evidence="2" type="ORF">TcWFU_008965</name>
</gene>
<evidence type="ECO:0000256" key="1">
    <source>
        <dbReference type="SAM" id="MobiDB-lite"/>
    </source>
</evidence>
<sequence length="179" mass="20376">MIHVAASGEMPFVSKVQRPRSTRVKSLNQSPNKSSKLPLKTRASEGFRGQDFKRIRLSSLYTDAQVDVKGGDNRFHDVFLRLRRSFLPFRMEKRYMHHHNNSPGRPASTNQLQRKTSQTACCRKCATLEAISEEDVEDELLSSAVEQIIQPKVSNSCESIDCNQLDIVHFTCSLSCYLK</sequence>
<dbReference type="EMBL" id="JAKROA010000003">
    <property type="protein sequence ID" value="KAL5109395.1"/>
    <property type="molecule type" value="Genomic_DNA"/>
</dbReference>
<feature type="compositionally biased region" description="Polar residues" evidence="1">
    <location>
        <begin position="24"/>
        <end position="35"/>
    </location>
</feature>
<evidence type="ECO:0000313" key="3">
    <source>
        <dbReference type="Proteomes" id="UP001651158"/>
    </source>
</evidence>
<proteinExistence type="predicted"/>
<dbReference type="Proteomes" id="UP001651158">
    <property type="component" value="Unassembled WGS sequence"/>
</dbReference>
<reference evidence="2 3" key="1">
    <citation type="journal article" date="2022" name="Front. Cell. Infect. Microbiol.">
        <title>The Genomes of Two Strains of Taenia crassiceps the Animal Model for the Study of Human Cysticercosis.</title>
        <authorList>
            <person name="Bobes R.J."/>
            <person name="Estrada K."/>
            <person name="Rios-Valencia D.G."/>
            <person name="Calderon-Gallegos A."/>
            <person name="de la Torre P."/>
            <person name="Carrero J.C."/>
            <person name="Sanchez-Flores A."/>
            <person name="Laclette J.P."/>
        </authorList>
    </citation>
    <scope>NUCLEOTIDE SEQUENCE [LARGE SCALE GENOMIC DNA]</scope>
    <source>
        <strain evidence="2">WFUcys</strain>
    </source>
</reference>
<feature type="region of interest" description="Disordered" evidence="1">
    <location>
        <begin position="13"/>
        <end position="43"/>
    </location>
</feature>
<organism evidence="2 3">
    <name type="scientific">Taenia crassiceps</name>
    <dbReference type="NCBI Taxonomy" id="6207"/>
    <lineage>
        <taxon>Eukaryota</taxon>
        <taxon>Metazoa</taxon>
        <taxon>Spiralia</taxon>
        <taxon>Lophotrochozoa</taxon>
        <taxon>Platyhelminthes</taxon>
        <taxon>Cestoda</taxon>
        <taxon>Eucestoda</taxon>
        <taxon>Cyclophyllidea</taxon>
        <taxon>Taeniidae</taxon>
        <taxon>Taenia</taxon>
    </lineage>
</organism>